<comment type="similarity">
    <text evidence="2">Belongs to the TAF8 family.</text>
</comment>
<evidence type="ECO:0000256" key="5">
    <source>
        <dbReference type="ARBA" id="ARBA00023163"/>
    </source>
</evidence>
<dbReference type="Gene3D" id="1.10.20.10">
    <property type="entry name" value="Histone, subunit A"/>
    <property type="match status" value="1"/>
</dbReference>
<evidence type="ECO:0000256" key="1">
    <source>
        <dbReference type="ARBA" id="ARBA00004123"/>
    </source>
</evidence>
<keyword evidence="6" id="KW-0539">Nucleus</keyword>
<dbReference type="InterPro" id="IPR009072">
    <property type="entry name" value="Histone-fold"/>
</dbReference>
<evidence type="ECO:0000256" key="3">
    <source>
        <dbReference type="ARBA" id="ARBA00017307"/>
    </source>
</evidence>
<dbReference type="Pfam" id="PF10406">
    <property type="entry name" value="TAF8_C"/>
    <property type="match status" value="1"/>
</dbReference>
<evidence type="ECO:0000256" key="4">
    <source>
        <dbReference type="ARBA" id="ARBA00023015"/>
    </source>
</evidence>
<evidence type="ECO:0000259" key="8">
    <source>
        <dbReference type="SMART" id="SM00576"/>
    </source>
</evidence>
<evidence type="ECO:0000256" key="7">
    <source>
        <dbReference type="SAM" id="MobiDB-lite"/>
    </source>
</evidence>
<dbReference type="EMBL" id="CP046235">
    <property type="protein sequence ID" value="WFD47735.1"/>
    <property type="molecule type" value="Genomic_DNA"/>
</dbReference>
<dbReference type="InterPro" id="IPR037818">
    <property type="entry name" value="TAF8"/>
</dbReference>
<feature type="region of interest" description="Disordered" evidence="7">
    <location>
        <begin position="158"/>
        <end position="188"/>
    </location>
</feature>
<comment type="subcellular location">
    <subcellularLocation>
        <location evidence="1">Nucleus</location>
    </subcellularLocation>
</comment>
<dbReference type="InterPro" id="IPR006565">
    <property type="entry name" value="BTP"/>
</dbReference>
<organism evidence="9 10">
    <name type="scientific">Malassezia furfur</name>
    <name type="common">Pityriasis versicolor infection agent</name>
    <name type="synonym">Pityrosporum furfur</name>
    <dbReference type="NCBI Taxonomy" id="55194"/>
    <lineage>
        <taxon>Eukaryota</taxon>
        <taxon>Fungi</taxon>
        <taxon>Dikarya</taxon>
        <taxon>Basidiomycota</taxon>
        <taxon>Ustilaginomycotina</taxon>
        <taxon>Malasseziomycetes</taxon>
        <taxon>Malasseziales</taxon>
        <taxon>Malasseziaceae</taxon>
        <taxon>Malassezia</taxon>
    </lineage>
</organism>
<feature type="compositionally biased region" description="Low complexity" evidence="7">
    <location>
        <begin position="297"/>
        <end position="348"/>
    </location>
</feature>
<dbReference type="InterPro" id="IPR019473">
    <property type="entry name" value="TFIID_su8_C"/>
</dbReference>
<evidence type="ECO:0000256" key="2">
    <source>
        <dbReference type="ARBA" id="ARBA00008767"/>
    </source>
</evidence>
<feature type="compositionally biased region" description="Basic and acidic residues" evidence="7">
    <location>
        <begin position="349"/>
        <end position="358"/>
    </location>
</feature>
<keyword evidence="10" id="KW-1185">Reference proteome</keyword>
<name>A0ABY8ETJ8_MALFU</name>
<sequence length="415" mass="44756">MILRFPTNVPARARTAAAARGIRQLRPRVRTRAPPSPSSSMGGVATFQPPDAAPPDLGAEDVDHAVHELIAKVARRTGYKGAQSSAVRRLTELVDDFMMTLARSTAQFAAQANRQSPTVHDVLQTFAYLGMDTPPLMAYAQQTTAERSHRTPVRAARARHGPEVWADPTADFLPSDDEGKSRDDDDEQSVWEKLMSDIVPDHLPPQPPRHCWMFTPVYATQMLSELPMIQLVNRKLDNARLVEASLRRLIRETDKAALPELEPKSRADDAATAIEAEPASSSAETTEPKREAEAEVARPAATVAPPTAGTEAAAPADALAGPDAGTSAVSSTPAQASAPASDDVVPEPSEAHSESSAKMLDTKKPLLRAVNYKLSWYASLASNDSRLPSANLYTARLRGAVDEGGVAKRPRRYLV</sequence>
<dbReference type="SMART" id="SM00576">
    <property type="entry name" value="BTP"/>
    <property type="match status" value="1"/>
</dbReference>
<feature type="region of interest" description="Disordered" evidence="7">
    <location>
        <begin position="275"/>
        <end position="358"/>
    </location>
</feature>
<accession>A0ABY8ETJ8</accession>
<evidence type="ECO:0000313" key="9">
    <source>
        <dbReference type="EMBL" id="WFD47735.1"/>
    </source>
</evidence>
<protein>
    <recommendedName>
        <fullName evidence="3">Transcription initiation factor TFIID subunit 8</fullName>
    </recommendedName>
</protein>
<dbReference type="CDD" id="cd00076">
    <property type="entry name" value="HFD_SF"/>
    <property type="match status" value="1"/>
</dbReference>
<keyword evidence="4" id="KW-0805">Transcription regulation</keyword>
<dbReference type="SUPFAM" id="SSF47113">
    <property type="entry name" value="Histone-fold"/>
    <property type="match status" value="1"/>
</dbReference>
<reference evidence="9 10" key="1">
    <citation type="journal article" date="2020" name="Elife">
        <title>Loss of centromere function drives karyotype evolution in closely related Malassezia species.</title>
        <authorList>
            <person name="Sankaranarayanan S.R."/>
            <person name="Ianiri G."/>
            <person name="Coelho M.A."/>
            <person name="Reza M.H."/>
            <person name="Thimmappa B.C."/>
            <person name="Ganguly P."/>
            <person name="Vadnala R.N."/>
            <person name="Sun S."/>
            <person name="Siddharthan R."/>
            <person name="Tellgren-Roth C."/>
            <person name="Dawson T.L."/>
            <person name="Heitman J."/>
            <person name="Sanyal K."/>
        </authorList>
    </citation>
    <scope>NUCLEOTIDE SEQUENCE [LARGE SCALE GENOMIC DNA]</scope>
    <source>
        <strain evidence="9">CBS14141</strain>
    </source>
</reference>
<evidence type="ECO:0000313" key="10">
    <source>
        <dbReference type="Proteomes" id="UP000818624"/>
    </source>
</evidence>
<dbReference type="Pfam" id="PF07524">
    <property type="entry name" value="Bromo_TP"/>
    <property type="match status" value="1"/>
</dbReference>
<gene>
    <name evidence="9" type="ORF">GLX27_002395</name>
</gene>
<dbReference type="PANTHER" id="PTHR46469">
    <property type="entry name" value="TRANSCRIPTION INITIATION FACTOR TFIID SUBUNIT 8"/>
    <property type="match status" value="1"/>
</dbReference>
<keyword evidence="5" id="KW-0804">Transcription</keyword>
<dbReference type="Proteomes" id="UP000818624">
    <property type="component" value="Chromosome 2"/>
</dbReference>
<evidence type="ECO:0000256" key="6">
    <source>
        <dbReference type="ARBA" id="ARBA00023242"/>
    </source>
</evidence>
<dbReference type="PANTHER" id="PTHR46469:SF1">
    <property type="entry name" value="TRANSCRIPTION INITIATION FACTOR TFIID SUBUNIT 8"/>
    <property type="match status" value="1"/>
</dbReference>
<proteinExistence type="inferred from homology"/>
<feature type="region of interest" description="Disordered" evidence="7">
    <location>
        <begin position="30"/>
        <end position="52"/>
    </location>
</feature>
<feature type="compositionally biased region" description="Basic and acidic residues" evidence="7">
    <location>
        <begin position="286"/>
        <end position="296"/>
    </location>
</feature>
<feature type="compositionally biased region" description="Low complexity" evidence="7">
    <location>
        <begin position="275"/>
        <end position="285"/>
    </location>
</feature>
<feature type="domain" description="Bromodomain associated" evidence="8">
    <location>
        <begin position="60"/>
        <end position="135"/>
    </location>
</feature>